<dbReference type="Proteomes" id="UP000193978">
    <property type="component" value="Chromosome"/>
</dbReference>
<dbReference type="AlphaFoldDB" id="A0A1W6MWU5"/>
<dbReference type="PANTHER" id="PTHR43685:SF2">
    <property type="entry name" value="GLYCOSYLTRANSFERASE 2-LIKE DOMAIN-CONTAINING PROTEIN"/>
    <property type="match status" value="1"/>
</dbReference>
<dbReference type="CDD" id="cd00761">
    <property type="entry name" value="Glyco_tranf_GTA_type"/>
    <property type="match status" value="1"/>
</dbReference>
<dbReference type="EMBL" id="CP019948">
    <property type="protein sequence ID" value="ARN81989.1"/>
    <property type="molecule type" value="Genomic_DNA"/>
</dbReference>
<dbReference type="InterPro" id="IPR029044">
    <property type="entry name" value="Nucleotide-diphossugar_trans"/>
</dbReference>
<feature type="domain" description="Glycosyltransferase 2-like" evidence="2">
    <location>
        <begin position="5"/>
        <end position="136"/>
    </location>
</feature>
<dbReference type="SUPFAM" id="SSF53448">
    <property type="entry name" value="Nucleotide-diphospho-sugar transferases"/>
    <property type="match status" value="1"/>
</dbReference>
<accession>A0A1W6MWU5</accession>
<dbReference type="PANTHER" id="PTHR43685">
    <property type="entry name" value="GLYCOSYLTRANSFERASE"/>
    <property type="match status" value="1"/>
</dbReference>
<name>A0A1W6MWU5_9HYPH</name>
<reference evidence="3 4" key="1">
    <citation type="submission" date="2017-02" db="EMBL/GenBank/DDBJ databases">
        <authorList>
            <person name="Peterson S.W."/>
        </authorList>
    </citation>
    <scope>NUCLEOTIDE SEQUENCE [LARGE SCALE GENOMIC DNA]</scope>
    <source>
        <strain evidence="3 4">S285</strain>
    </source>
</reference>
<dbReference type="Pfam" id="PF00535">
    <property type="entry name" value="Glycos_transf_2"/>
    <property type="match status" value="1"/>
</dbReference>
<keyword evidence="4" id="KW-1185">Reference proteome</keyword>
<gene>
    <name evidence="3" type="ORF">B1812_13870</name>
</gene>
<evidence type="ECO:0000313" key="3">
    <source>
        <dbReference type="EMBL" id="ARN81989.1"/>
    </source>
</evidence>
<evidence type="ECO:0000259" key="2">
    <source>
        <dbReference type="Pfam" id="PF00535"/>
    </source>
</evidence>
<dbReference type="Gene3D" id="3.90.550.10">
    <property type="entry name" value="Spore Coat Polysaccharide Biosynthesis Protein SpsA, Chain A"/>
    <property type="match status" value="1"/>
</dbReference>
<dbReference type="RefSeq" id="WP_085772109.1">
    <property type="nucleotide sequence ID" value="NZ_AP027149.1"/>
</dbReference>
<protein>
    <recommendedName>
        <fullName evidence="2">Glycosyltransferase 2-like domain-containing protein</fullName>
    </recommendedName>
</protein>
<dbReference type="InterPro" id="IPR001173">
    <property type="entry name" value="Glyco_trans_2-like"/>
</dbReference>
<evidence type="ECO:0000256" key="1">
    <source>
        <dbReference type="SAM" id="MobiDB-lite"/>
    </source>
</evidence>
<proteinExistence type="predicted"/>
<organism evidence="3 4">
    <name type="scientific">Methylocystis bryophila</name>
    <dbReference type="NCBI Taxonomy" id="655015"/>
    <lineage>
        <taxon>Bacteria</taxon>
        <taxon>Pseudomonadati</taxon>
        <taxon>Pseudomonadota</taxon>
        <taxon>Alphaproteobacteria</taxon>
        <taxon>Hyphomicrobiales</taxon>
        <taxon>Methylocystaceae</taxon>
        <taxon>Methylocystis</taxon>
    </lineage>
</organism>
<evidence type="ECO:0000313" key="4">
    <source>
        <dbReference type="Proteomes" id="UP000193978"/>
    </source>
</evidence>
<dbReference type="STRING" id="655015.B1812_13870"/>
<dbReference type="InterPro" id="IPR050834">
    <property type="entry name" value="Glycosyltransf_2"/>
</dbReference>
<dbReference type="KEGG" id="mbry:B1812_13870"/>
<sequence length="273" mass="30194">MIDFSVVIPTYRRREQLSEAIASVLRQSGVTFEVLVVDDCPDGSAGDDVRALNDPRVSYQRNPLPTGGVPSVVRNLARPRAKGSFIHFLDDDDIVPEGHYAAVKTAFDAHPGVGLVFGRIAPFGGCPETQLQHEQRYFAEAARNAAACGRFGSRLAFTSRMLFGPPMLVCSAGVARRECVERIGGFDPGIRLMEDADFFVRIMRECGALFLDRVALHYRIGSPSLMHSPTPPPAQLQEQRDGRKRMQRSYRAKQGALEFYTLAILARTVLKVL</sequence>
<dbReference type="OrthoDB" id="5291101at2"/>
<feature type="region of interest" description="Disordered" evidence="1">
    <location>
        <begin position="225"/>
        <end position="247"/>
    </location>
</feature>